<organism evidence="2 3">
    <name type="scientific">Flavobacterium pygoscelis</name>
    <dbReference type="NCBI Taxonomy" id="2893176"/>
    <lineage>
        <taxon>Bacteria</taxon>
        <taxon>Pseudomonadati</taxon>
        <taxon>Bacteroidota</taxon>
        <taxon>Flavobacteriia</taxon>
        <taxon>Flavobacteriales</taxon>
        <taxon>Flavobacteriaceae</taxon>
        <taxon>Flavobacterium</taxon>
    </lineage>
</organism>
<evidence type="ECO:0000256" key="1">
    <source>
        <dbReference type="SAM" id="Phobius"/>
    </source>
</evidence>
<comment type="caution">
    <text evidence="2">The sequence shown here is derived from an EMBL/GenBank/DDBJ whole genome shotgun (WGS) entry which is preliminary data.</text>
</comment>
<dbReference type="EMBL" id="JALNUB010000005">
    <property type="protein sequence ID" value="MCK8142336.1"/>
    <property type="molecule type" value="Genomic_DNA"/>
</dbReference>
<proteinExistence type="predicted"/>
<evidence type="ECO:0000313" key="2">
    <source>
        <dbReference type="EMBL" id="MCK8142336.1"/>
    </source>
</evidence>
<protein>
    <submittedName>
        <fullName evidence="2">Uncharacterized protein</fullName>
    </submittedName>
</protein>
<keyword evidence="1" id="KW-0812">Transmembrane</keyword>
<accession>A0A9X1XVJ6</accession>
<sequence>MKITKKITGSLLVFFMGIMSMVAETPPSPPMGSPRALPPPPPPRGFPIDDNIYILLVIALLFGAYIVYESKFKTKTPI</sequence>
<dbReference type="RefSeq" id="WP_248428478.1">
    <property type="nucleotide sequence ID" value="NZ_JALNUB010000005.1"/>
</dbReference>
<keyword evidence="3" id="KW-1185">Reference proteome</keyword>
<dbReference type="AlphaFoldDB" id="A0A9X1XVJ6"/>
<dbReference type="Proteomes" id="UP001139260">
    <property type="component" value="Unassembled WGS sequence"/>
</dbReference>
<keyword evidence="1" id="KW-1133">Transmembrane helix</keyword>
<name>A0A9X1XVJ6_9FLAO</name>
<evidence type="ECO:0000313" key="3">
    <source>
        <dbReference type="Proteomes" id="UP001139260"/>
    </source>
</evidence>
<keyword evidence="1" id="KW-0472">Membrane</keyword>
<feature type="transmembrane region" description="Helical" evidence="1">
    <location>
        <begin position="52"/>
        <end position="68"/>
    </location>
</feature>
<gene>
    <name evidence="2" type="ORF">MW871_10580</name>
</gene>
<reference evidence="2" key="1">
    <citation type="submission" date="2022-04" db="EMBL/GenBank/DDBJ databases">
        <title>Flavobacterium pygoscelis sp. nov. isolated from Chinstrap chick (Pygoscelis antarcticus).</title>
        <authorList>
            <person name="Irgang R."/>
            <person name="Poblete-Morales M."/>
            <person name="Avendano-Herrera R."/>
        </authorList>
    </citation>
    <scope>NUCLEOTIDE SEQUENCE</scope>
    <source>
        <strain evidence="2">I-SCBP12n</strain>
    </source>
</reference>